<evidence type="ECO:0000256" key="5">
    <source>
        <dbReference type="ARBA" id="ARBA00023136"/>
    </source>
</evidence>
<evidence type="ECO:0000256" key="3">
    <source>
        <dbReference type="ARBA" id="ARBA00022692"/>
    </source>
</evidence>
<keyword evidence="3 6" id="KW-0812">Transmembrane</keyword>
<dbReference type="PANTHER" id="PTHR30250:SF11">
    <property type="entry name" value="O-ANTIGEN TRANSPORTER-RELATED"/>
    <property type="match status" value="1"/>
</dbReference>
<feature type="transmembrane region" description="Helical" evidence="6">
    <location>
        <begin position="84"/>
        <end position="106"/>
    </location>
</feature>
<feature type="transmembrane region" description="Helical" evidence="6">
    <location>
        <begin position="20"/>
        <end position="36"/>
    </location>
</feature>
<feature type="transmembrane region" description="Helical" evidence="6">
    <location>
        <begin position="146"/>
        <end position="163"/>
    </location>
</feature>
<dbReference type="EMBL" id="SACN01000003">
    <property type="protein sequence ID" value="RVT90154.1"/>
    <property type="molecule type" value="Genomic_DNA"/>
</dbReference>
<protein>
    <recommendedName>
        <fullName evidence="9">Lipopolysaccharide biosynthesis protein</fullName>
    </recommendedName>
</protein>
<keyword evidence="2" id="KW-1003">Cell membrane</keyword>
<feature type="transmembrane region" description="Helical" evidence="6">
    <location>
        <begin position="112"/>
        <end position="134"/>
    </location>
</feature>
<evidence type="ECO:0000313" key="8">
    <source>
        <dbReference type="Proteomes" id="UP000282971"/>
    </source>
</evidence>
<evidence type="ECO:0000256" key="4">
    <source>
        <dbReference type="ARBA" id="ARBA00022989"/>
    </source>
</evidence>
<feature type="transmembrane region" description="Helical" evidence="6">
    <location>
        <begin position="42"/>
        <end position="64"/>
    </location>
</feature>
<organism evidence="7 8">
    <name type="scientific">Sphingomonas crocodyli</name>
    <dbReference type="NCBI Taxonomy" id="1979270"/>
    <lineage>
        <taxon>Bacteria</taxon>
        <taxon>Pseudomonadati</taxon>
        <taxon>Pseudomonadota</taxon>
        <taxon>Alphaproteobacteria</taxon>
        <taxon>Sphingomonadales</taxon>
        <taxon>Sphingomonadaceae</taxon>
        <taxon>Sphingomonas</taxon>
    </lineage>
</organism>
<dbReference type="PANTHER" id="PTHR30250">
    <property type="entry name" value="PST FAMILY PREDICTED COLANIC ACID TRANSPORTER"/>
    <property type="match status" value="1"/>
</dbReference>
<dbReference type="OrthoDB" id="7398708at2"/>
<feature type="transmembrane region" description="Helical" evidence="6">
    <location>
        <begin position="299"/>
        <end position="318"/>
    </location>
</feature>
<evidence type="ECO:0008006" key="9">
    <source>
        <dbReference type="Google" id="ProtNLM"/>
    </source>
</evidence>
<dbReference type="Proteomes" id="UP000282971">
    <property type="component" value="Unassembled WGS sequence"/>
</dbReference>
<keyword evidence="4 6" id="KW-1133">Transmembrane helix</keyword>
<feature type="transmembrane region" description="Helical" evidence="6">
    <location>
        <begin position="361"/>
        <end position="381"/>
    </location>
</feature>
<evidence type="ECO:0000256" key="2">
    <source>
        <dbReference type="ARBA" id="ARBA00022475"/>
    </source>
</evidence>
<evidence type="ECO:0000256" key="6">
    <source>
        <dbReference type="SAM" id="Phobius"/>
    </source>
</evidence>
<proteinExistence type="predicted"/>
<keyword evidence="5 6" id="KW-0472">Membrane</keyword>
<sequence>MALFTWRTSVANMLMRSASLGGRLILSLYLARMLGLEAVGVFGIITGIAGFAPAMLGLGISYFVNRELLGLSDHEAHVLIRDRLALNLCMAIAAWAVLSSAMLSGLATPTAYFWPTMIIVTLEYLLFDTQVMLINLRRPVTANFLLFIRSASWIGPFIILGLLDRELRTIPFMLGCWIAALIICIFCAIFVFRDVDVRAVIRTRIDWPAMLARARQAPLLYLNDLAANGQVYIDRFIVLHFAGLKATGLYVLIFSITHGLYVLTATAVTQLTMTKLSLALREHGVTSWRHILVSDTRDALMLAMICATPIVAVLVFALPAFDFSIFRDNATLLILMTMTSLLKPVADILNSGLYSLGLDRALALTNIGGVGAVAGLGSLLISAFGLVGTAIASILSLLAIILVRSTLLRKHIALRPQAA</sequence>
<comment type="caution">
    <text evidence="7">The sequence shown here is derived from an EMBL/GenBank/DDBJ whole genome shotgun (WGS) entry which is preliminary data.</text>
</comment>
<feature type="transmembrane region" description="Helical" evidence="6">
    <location>
        <begin position="387"/>
        <end position="407"/>
    </location>
</feature>
<comment type="subcellular location">
    <subcellularLocation>
        <location evidence="1">Cell membrane</location>
        <topology evidence="1">Multi-pass membrane protein</topology>
    </subcellularLocation>
</comment>
<dbReference type="InterPro" id="IPR050833">
    <property type="entry name" value="Poly_Biosynth_Transport"/>
</dbReference>
<feature type="transmembrane region" description="Helical" evidence="6">
    <location>
        <begin position="169"/>
        <end position="192"/>
    </location>
</feature>
<name>A0A437LXS2_9SPHN</name>
<reference evidence="7 8" key="1">
    <citation type="submission" date="2019-01" db="EMBL/GenBank/DDBJ databases">
        <authorList>
            <person name="Chen W.-M."/>
        </authorList>
    </citation>
    <scope>NUCLEOTIDE SEQUENCE [LARGE SCALE GENOMIC DNA]</scope>
    <source>
        <strain evidence="7 8">CCP-7</strain>
    </source>
</reference>
<evidence type="ECO:0000256" key="1">
    <source>
        <dbReference type="ARBA" id="ARBA00004651"/>
    </source>
</evidence>
<evidence type="ECO:0000313" key="7">
    <source>
        <dbReference type="EMBL" id="RVT90154.1"/>
    </source>
</evidence>
<accession>A0A437LXS2</accession>
<dbReference type="GO" id="GO:0005886">
    <property type="term" value="C:plasma membrane"/>
    <property type="evidence" value="ECO:0007669"/>
    <property type="project" value="UniProtKB-SubCell"/>
</dbReference>
<gene>
    <name evidence="7" type="ORF">EOD43_17770</name>
</gene>
<dbReference type="RefSeq" id="WP_127745405.1">
    <property type="nucleotide sequence ID" value="NZ_SACN01000003.1"/>
</dbReference>
<dbReference type="AlphaFoldDB" id="A0A437LXS2"/>
<keyword evidence="8" id="KW-1185">Reference proteome</keyword>